<dbReference type="SMART" id="SM00490">
    <property type="entry name" value="HELICc"/>
    <property type="match status" value="1"/>
</dbReference>
<dbReference type="InterPro" id="IPR050496">
    <property type="entry name" value="SNF2_RAD54_helicase_repair"/>
</dbReference>
<feature type="compositionally biased region" description="Low complexity" evidence="16">
    <location>
        <begin position="1237"/>
        <end position="1256"/>
    </location>
</feature>
<proteinExistence type="inferred from homology"/>
<evidence type="ECO:0000256" key="7">
    <source>
        <dbReference type="ARBA" id="ARBA00022801"/>
    </source>
</evidence>
<dbReference type="GO" id="GO:0006172">
    <property type="term" value="P:ADP biosynthetic process"/>
    <property type="evidence" value="ECO:0007669"/>
    <property type="project" value="UniProtKB-UniRule"/>
</dbReference>
<feature type="compositionally biased region" description="Acidic residues" evidence="16">
    <location>
        <begin position="438"/>
        <end position="454"/>
    </location>
</feature>
<dbReference type="PANTHER" id="PTHR45629">
    <property type="entry name" value="SNF2/RAD54 FAMILY MEMBER"/>
    <property type="match status" value="1"/>
</dbReference>
<dbReference type="Pfam" id="PF00271">
    <property type="entry name" value="Helicase_C"/>
    <property type="match status" value="1"/>
</dbReference>
<dbReference type="GO" id="GO:0016787">
    <property type="term" value="F:hydrolase activity"/>
    <property type="evidence" value="ECO:0007669"/>
    <property type="project" value="UniProtKB-KW"/>
</dbReference>
<keyword evidence="6 14" id="KW-0418">Kinase</keyword>
<feature type="binding site" evidence="14">
    <location>
        <position position="238"/>
    </location>
    <ligand>
        <name>ATP</name>
        <dbReference type="ChEBI" id="CHEBI:30616"/>
    </ligand>
</feature>
<keyword evidence="5" id="KW-0227">DNA damage</keyword>
<evidence type="ECO:0000256" key="14">
    <source>
        <dbReference type="HAMAP-Rule" id="MF_03168"/>
    </source>
</evidence>
<dbReference type="InterPro" id="IPR033690">
    <property type="entry name" value="Adenylat_kinase_CS"/>
</dbReference>
<dbReference type="GO" id="GO:0005634">
    <property type="term" value="C:nucleus"/>
    <property type="evidence" value="ECO:0007669"/>
    <property type="project" value="TreeGrafter"/>
</dbReference>
<dbReference type="InterPro" id="IPR027417">
    <property type="entry name" value="P-loop_NTPase"/>
</dbReference>
<comment type="similarity">
    <text evidence="14">Belongs to the adenylate kinase family. AK2 subfamily.</text>
</comment>
<evidence type="ECO:0000256" key="12">
    <source>
        <dbReference type="ARBA" id="ARBA00023204"/>
    </source>
</evidence>
<dbReference type="GO" id="GO:0046034">
    <property type="term" value="P:ATP metabolic process"/>
    <property type="evidence" value="ECO:0007669"/>
    <property type="project" value="UniProtKB-UniRule"/>
</dbReference>
<evidence type="ECO:0000256" key="3">
    <source>
        <dbReference type="ARBA" id="ARBA00022679"/>
    </source>
</evidence>
<sequence length="1363" mass="155933">MADKQSAILEEIKKNIDSLHAKFEALEKKVEEGLPKKQLRMIIMGPPGAGKGTQAPAIKDKFCACHLATGDMLRAAVNAKTPLGLAAKKIMDEGGLVSDEIVVGMIEENLDKNPECKNGFILDGFPRTVVQAEKLDEMLDARKKPLNSVVELVIDDNLLVSRITGRLIHPSSGRTYHREFNPPKVPMKDDVTGEPLIQRSDDNVESLKKRLDAFHKQTVPVVEYYKKKGIWYGVDASQSPKSVWASLESSSKVNDELHDLGVDLVDQNELERSLMEKADKAIAEREDELDQKRLDKARKEKKSAEEQLNKLKIKLKEKQDTDKLSPKINEQTKKLRDATRDERDILDRMRERKRPVRTERTGERRGQDETQKDYLIRTGKITPFANVPDSVSSREATPDRTALPGTHHAVTHQHLHAPVHQVEAFAFEKEKKRKHEDDSDYEETEKEESGEEDEWKERMKHKVPRLDESYEDDGNETTYKHRLHEWILNKKIMRYKATHLNEEDDLSLEDMREKVSKEEISEDEIYQPHPNFKDHELDGGLRVPGELWSCLFDYQKTCVQWLWELHRQEVGGILGDEMGLGKTIQIIAFLSSLYYSNVLGPGQASVVVCPATVMKQWVQEFHKWWPPQRIAILHSSGSGIKTGNYTSTDDEESDGEMEEVEEEYEPDRRGGQTKRKGKRRPARSLLGTKAGKRVSALVDKYIKLGGVLITTYSGVQTYREVLLKHRWGYVILDEGHKIRNPDSETTLAIKQFKSPHRIILSGTPIQNNLKELWSLFDFVFPGRLGTLPIFQSQFSVPISIGGYANATNIQVQTAYKCACMLRDLINPYLLRRMKVDVAADLPKKNEQVLFCKLTKPQRRAYLQFIQSKEMDAILERRRQVLYGIDIVRKICNHPDLVNLAMTDRNPDYGNSDRSGKMVVVKALLKLWKAQKHRVLLFCQTRQMLDIMERMIRDQEYRYMRMDGTTPIHQRIAMVNEYNDNKHLFVFLLTTKVGGLGLNLTGADRVILFDPDWNPSTDVQARERAWRLGQTKDVTIYRLMTSGTIEEKIYHRQIYKQFLTNKILKDPKQKRFFDASNLQSLFTLASEDAEETETGQLFKGTEVNYTKKEEEDERRLEGVDALEQYVDERSEEEKQEEDHVLQSLFEMTGIQSALKHDQIIDSASHDAMIIEKEANLVAQRAAAALKESRRLRRAMDIGTPTWTGRSGSAGAPRYVFNKKPETPRFGQSMEDGRGMPNGSSSSSPSSPSFGAGVVSGFKGSGTKPSSKSLLAKIRERKLMRDEDAEVSAPVTILDDSTREGMIVKLRDFLSQHGGRAGSQEIMSNLTLNIKQEQIIIFRKMLQQIARFEKNEEGKGFWILKEEFY</sequence>
<dbReference type="InterPro" id="IPR028587">
    <property type="entry name" value="AK2"/>
</dbReference>
<dbReference type="NCBIfam" id="NF001381">
    <property type="entry name" value="PRK00279.1-3"/>
    <property type="match status" value="1"/>
</dbReference>
<feature type="binding site" evidence="14">
    <location>
        <position position="199"/>
    </location>
    <ligand>
        <name>AMP</name>
        <dbReference type="ChEBI" id="CHEBI:456215"/>
    </ligand>
</feature>
<dbReference type="InterPro" id="IPR006259">
    <property type="entry name" value="Adenyl_kin_sub"/>
</dbReference>
<dbReference type="FunFam" id="3.40.50.300:FF:000106">
    <property type="entry name" value="Adenylate kinase mitochondrial"/>
    <property type="match status" value="1"/>
</dbReference>
<dbReference type="PROSITE" id="PS00113">
    <property type="entry name" value="ADENYLATE_KINASE"/>
    <property type="match status" value="1"/>
</dbReference>
<evidence type="ECO:0000256" key="15">
    <source>
        <dbReference type="SAM" id="Coils"/>
    </source>
</evidence>
<dbReference type="PROSITE" id="PS51194">
    <property type="entry name" value="HELICASE_CTER"/>
    <property type="match status" value="1"/>
</dbReference>
<evidence type="ECO:0000256" key="11">
    <source>
        <dbReference type="ARBA" id="ARBA00023128"/>
    </source>
</evidence>
<evidence type="ECO:0000256" key="13">
    <source>
        <dbReference type="ARBA" id="ARBA00023242"/>
    </source>
</evidence>
<dbReference type="PANTHER" id="PTHR45629:SF7">
    <property type="entry name" value="DNA EXCISION REPAIR PROTEIN ERCC-6-RELATED"/>
    <property type="match status" value="1"/>
</dbReference>
<dbReference type="HAMAP" id="MF_03168">
    <property type="entry name" value="Adenylate_kinase_AK2"/>
    <property type="match status" value="1"/>
</dbReference>
<comment type="caution">
    <text evidence="19">The sequence shown here is derived from an EMBL/GenBank/DDBJ whole genome shotgun (WGS) entry which is preliminary data.</text>
</comment>
<dbReference type="InterPro" id="IPR000330">
    <property type="entry name" value="SNF2_N"/>
</dbReference>
<keyword evidence="13" id="KW-0539">Nucleus</keyword>
<dbReference type="InterPro" id="IPR001650">
    <property type="entry name" value="Helicase_C-like"/>
</dbReference>
<keyword evidence="12" id="KW-0234">DNA repair</keyword>
<dbReference type="EC" id="2.7.4.3" evidence="14"/>
<evidence type="ECO:0000313" key="20">
    <source>
        <dbReference type="Proteomes" id="UP000716291"/>
    </source>
</evidence>
<dbReference type="CDD" id="cd18793">
    <property type="entry name" value="SF2_C_SNF"/>
    <property type="match status" value="1"/>
</dbReference>
<dbReference type="CDD" id="cd18000">
    <property type="entry name" value="DEXHc_ERCC6"/>
    <property type="match status" value="1"/>
</dbReference>
<comment type="function">
    <text evidence="14">Catalyzes the reversible transfer of the terminal phosphate group between ATP and AMP. Plays an important role in cellular energy homeostasis and in adenine nucleotide metabolism. Adenylate kinase activity is critical for regulation of the phosphate utilization and the AMP de novo biosynthesis pathways.</text>
</comment>
<feature type="region of interest" description="Disordered" evidence="16">
    <location>
        <begin position="317"/>
        <end position="370"/>
    </location>
</feature>
<keyword evidence="9 14" id="KW-0067">ATP-binding</keyword>
<dbReference type="Gene3D" id="3.40.50.300">
    <property type="entry name" value="P-loop containing nucleotide triphosphate hydrolases"/>
    <property type="match status" value="2"/>
</dbReference>
<dbReference type="InterPro" id="IPR058951">
    <property type="entry name" value="WHD_Rad26_CSB-like"/>
</dbReference>
<comment type="subunit">
    <text evidence="14">Monomer.</text>
</comment>
<feature type="compositionally biased region" description="Acidic residues" evidence="16">
    <location>
        <begin position="648"/>
        <end position="665"/>
    </location>
</feature>
<dbReference type="GO" id="GO:0046033">
    <property type="term" value="P:AMP metabolic process"/>
    <property type="evidence" value="ECO:0007669"/>
    <property type="project" value="UniProtKB-UniRule"/>
</dbReference>
<comment type="subcellular location">
    <subcellularLocation>
        <location evidence="14">Cytoplasm</location>
        <location evidence="14">Cytosol</location>
    </subcellularLocation>
    <subcellularLocation>
        <location evidence="14">Mitochondrion intermembrane space</location>
    </subcellularLocation>
    <subcellularLocation>
        <location evidence="1">Nucleus</location>
    </subcellularLocation>
    <text evidence="14">Predominantly mitochondrial.</text>
</comment>
<feature type="domain" description="Helicase ATP-binding" evidence="17">
    <location>
        <begin position="563"/>
        <end position="782"/>
    </location>
</feature>
<evidence type="ECO:0000256" key="4">
    <source>
        <dbReference type="ARBA" id="ARBA00022741"/>
    </source>
</evidence>
<dbReference type="CDD" id="cd01428">
    <property type="entry name" value="ADK"/>
    <property type="match status" value="1"/>
</dbReference>
<evidence type="ECO:0000256" key="9">
    <source>
        <dbReference type="ARBA" id="ARBA00022840"/>
    </source>
</evidence>
<keyword evidence="20" id="KW-1185">Reference proteome</keyword>
<protein>
    <recommendedName>
        <fullName evidence="14">Adenylate kinase</fullName>
        <ecNumber evidence="14">2.7.4.3</ecNumber>
    </recommendedName>
    <alternativeName>
        <fullName evidence="14">ATP-AMP transphosphorylase</fullName>
    </alternativeName>
    <alternativeName>
        <fullName evidence="14">ATP:AMP phosphotransferase</fullName>
    </alternativeName>
    <alternativeName>
        <fullName evidence="14">Adenylate kinase cytosolic and mitochondrial</fullName>
    </alternativeName>
    <alternativeName>
        <fullName evidence="14">Adenylate monophosphate kinase</fullName>
    </alternativeName>
</protein>
<comment type="catalytic activity">
    <reaction evidence="14">
        <text>AMP + ATP = 2 ADP</text>
        <dbReference type="Rhea" id="RHEA:12973"/>
        <dbReference type="ChEBI" id="CHEBI:30616"/>
        <dbReference type="ChEBI" id="CHEBI:456215"/>
        <dbReference type="ChEBI" id="CHEBI:456216"/>
        <dbReference type="EC" id="2.7.4.3"/>
    </reaction>
</comment>
<dbReference type="EMBL" id="JAANQT010000030">
    <property type="protein sequence ID" value="KAG1315657.1"/>
    <property type="molecule type" value="Genomic_DNA"/>
</dbReference>
<keyword evidence="11 14" id="KW-0496">Mitochondrion</keyword>
<feature type="binding site" evidence="14">
    <location>
        <begin position="95"/>
        <end position="97"/>
    </location>
    <ligand>
        <name>AMP</name>
        <dbReference type="ChEBI" id="CHEBI:456215"/>
    </ligand>
</feature>
<comment type="domain">
    <text evidence="14">Consists of three domains, a large central CORE domain and two small peripheral domains, NMPbind and LID, which undergo movements during catalysis. The LID domain closes over the site of phosphoryl transfer upon ATP binding. Assembling and dissambling the active center during each catalytic cycle provides an effective means to prevent ATP hydrolysis.</text>
</comment>
<feature type="region of interest" description="NMPbind" evidence="14">
    <location>
        <begin position="68"/>
        <end position="97"/>
    </location>
</feature>
<keyword evidence="10" id="KW-0238">DNA-binding</keyword>
<name>A0A9P6XJT8_RHIOR</name>
<keyword evidence="14" id="KW-0963">Cytoplasm</keyword>
<feature type="binding site" evidence="14">
    <location>
        <position position="166"/>
    </location>
    <ligand>
        <name>ATP</name>
        <dbReference type="ChEBI" id="CHEBI:30616"/>
    </ligand>
</feature>
<dbReference type="GO" id="GO:0005758">
    <property type="term" value="C:mitochondrial intermembrane space"/>
    <property type="evidence" value="ECO:0007669"/>
    <property type="project" value="UniProtKB-SubCell"/>
</dbReference>
<evidence type="ECO:0000256" key="1">
    <source>
        <dbReference type="ARBA" id="ARBA00004123"/>
    </source>
</evidence>
<dbReference type="SMART" id="SM00487">
    <property type="entry name" value="DEXDc"/>
    <property type="match status" value="1"/>
</dbReference>
<evidence type="ECO:0000313" key="19">
    <source>
        <dbReference type="EMBL" id="KAG1315657.1"/>
    </source>
</evidence>
<accession>A0A9P6XJT8</accession>
<evidence type="ECO:0000256" key="6">
    <source>
        <dbReference type="ARBA" id="ARBA00022777"/>
    </source>
</evidence>
<feature type="binding site" evidence="14">
    <location>
        <position position="210"/>
    </location>
    <ligand>
        <name>AMP</name>
        <dbReference type="ChEBI" id="CHEBI:456215"/>
    </ligand>
</feature>
<feature type="coiled-coil region" evidence="15">
    <location>
        <begin position="2"/>
        <end position="29"/>
    </location>
</feature>
<feature type="region of interest" description="Disordered" evidence="16">
    <location>
        <begin position="1197"/>
        <end position="1265"/>
    </location>
</feature>
<feature type="binding site" evidence="14">
    <location>
        <position position="69"/>
    </location>
    <ligand>
        <name>AMP</name>
        <dbReference type="ChEBI" id="CHEBI:456215"/>
    </ligand>
</feature>
<dbReference type="CDD" id="cd22254">
    <property type="entry name" value="CSB_WHD"/>
    <property type="match status" value="1"/>
</dbReference>
<feature type="region of interest" description="Disordered" evidence="16">
    <location>
        <begin position="430"/>
        <end position="459"/>
    </location>
</feature>
<dbReference type="InterPro" id="IPR049730">
    <property type="entry name" value="SNF2/RAD54-like_C"/>
</dbReference>
<gene>
    <name evidence="14" type="primary">ADK1</name>
    <name evidence="19" type="ORF">G6F64_000500</name>
</gene>
<evidence type="ECO:0000256" key="2">
    <source>
        <dbReference type="ARBA" id="ARBA00007025"/>
    </source>
</evidence>
<dbReference type="Pfam" id="PF25875">
    <property type="entry name" value="WHD_Rad26_CSB"/>
    <property type="match status" value="1"/>
</dbReference>
<dbReference type="Gene3D" id="3.40.50.10810">
    <property type="entry name" value="Tandem AAA-ATPase domain"/>
    <property type="match status" value="2"/>
</dbReference>
<dbReference type="InterPro" id="IPR007862">
    <property type="entry name" value="Adenylate_kinase_lid-dom"/>
</dbReference>
<feature type="domain" description="Helicase C-terminal" evidence="18">
    <location>
        <begin position="919"/>
        <end position="1075"/>
    </location>
</feature>
<dbReference type="Pfam" id="PF05191">
    <property type="entry name" value="ADK_lid"/>
    <property type="match status" value="1"/>
</dbReference>
<keyword evidence="4 14" id="KW-0547">Nucleotide-binding</keyword>
<feature type="compositionally biased region" description="Basic residues" evidence="16">
    <location>
        <begin position="671"/>
        <end position="682"/>
    </location>
</feature>
<dbReference type="GO" id="GO:0005829">
    <property type="term" value="C:cytosol"/>
    <property type="evidence" value="ECO:0007669"/>
    <property type="project" value="UniProtKB-SubCell"/>
</dbReference>
<dbReference type="InterPro" id="IPR038718">
    <property type="entry name" value="SNF2-like_sf"/>
</dbReference>
<dbReference type="FunFam" id="3.40.50.10810:FF:000094">
    <property type="entry name" value="DNA excision repair protein ERCC-6"/>
    <property type="match status" value="1"/>
</dbReference>
<dbReference type="GO" id="GO:0005524">
    <property type="term" value="F:ATP binding"/>
    <property type="evidence" value="ECO:0007669"/>
    <property type="project" value="UniProtKB-KW"/>
</dbReference>
<keyword evidence="15" id="KW-0175">Coiled coil</keyword>
<dbReference type="GO" id="GO:0004017">
    <property type="term" value="F:AMP kinase activity"/>
    <property type="evidence" value="ECO:0007669"/>
    <property type="project" value="UniProtKB-UniRule"/>
</dbReference>
<evidence type="ECO:0000256" key="5">
    <source>
        <dbReference type="ARBA" id="ARBA00022763"/>
    </source>
</evidence>
<dbReference type="GO" id="GO:0008094">
    <property type="term" value="F:ATP-dependent activity, acting on DNA"/>
    <property type="evidence" value="ECO:0007669"/>
    <property type="project" value="TreeGrafter"/>
</dbReference>
<feature type="binding site" evidence="14">
    <location>
        <begin position="124"/>
        <end position="127"/>
    </location>
    <ligand>
        <name>AMP</name>
        <dbReference type="ChEBI" id="CHEBI:456215"/>
    </ligand>
</feature>
<keyword evidence="3 14" id="KW-0808">Transferase</keyword>
<evidence type="ECO:0000259" key="18">
    <source>
        <dbReference type="PROSITE" id="PS51194"/>
    </source>
</evidence>
<organism evidence="19 20">
    <name type="scientific">Rhizopus oryzae</name>
    <name type="common">Mucormycosis agent</name>
    <name type="synonym">Rhizopus arrhizus var. delemar</name>
    <dbReference type="NCBI Taxonomy" id="64495"/>
    <lineage>
        <taxon>Eukaryota</taxon>
        <taxon>Fungi</taxon>
        <taxon>Fungi incertae sedis</taxon>
        <taxon>Mucoromycota</taxon>
        <taxon>Mucoromycotina</taxon>
        <taxon>Mucoromycetes</taxon>
        <taxon>Mucorales</taxon>
        <taxon>Mucorineae</taxon>
        <taxon>Rhizopodaceae</taxon>
        <taxon>Rhizopus</taxon>
    </lineage>
</organism>
<comment type="similarity">
    <text evidence="2">Belongs to the SNF2/RAD54 helicase family.</text>
</comment>
<dbReference type="Pfam" id="PF00406">
    <property type="entry name" value="ADK"/>
    <property type="match status" value="1"/>
</dbReference>
<dbReference type="InterPro" id="IPR014001">
    <property type="entry name" value="Helicase_ATP-bd"/>
</dbReference>
<dbReference type="SUPFAM" id="SSF52540">
    <property type="entry name" value="P-loop containing nucleoside triphosphate hydrolases"/>
    <property type="match status" value="3"/>
</dbReference>
<feature type="binding site" evidence="14">
    <location>
        <begin position="175"/>
        <end position="176"/>
    </location>
    <ligand>
        <name>ATP</name>
        <dbReference type="ChEBI" id="CHEBI:30616"/>
    </ligand>
</feature>
<dbReference type="HAMAP" id="MF_00235">
    <property type="entry name" value="Adenylate_kinase_Adk"/>
    <property type="match status" value="1"/>
</dbReference>
<evidence type="ECO:0000256" key="10">
    <source>
        <dbReference type="ARBA" id="ARBA00023125"/>
    </source>
</evidence>
<dbReference type="Proteomes" id="UP000716291">
    <property type="component" value="Unassembled WGS sequence"/>
</dbReference>
<evidence type="ECO:0000256" key="16">
    <source>
        <dbReference type="SAM" id="MobiDB-lite"/>
    </source>
</evidence>
<feature type="binding site" evidence="14">
    <location>
        <position position="131"/>
    </location>
    <ligand>
        <name>AMP</name>
        <dbReference type="ChEBI" id="CHEBI:456215"/>
    </ligand>
</feature>
<keyword evidence="7" id="KW-0378">Hydrolase</keyword>
<evidence type="ECO:0000256" key="8">
    <source>
        <dbReference type="ARBA" id="ARBA00022806"/>
    </source>
</evidence>
<feature type="binding site" evidence="14">
    <location>
        <position position="74"/>
    </location>
    <ligand>
        <name>AMP</name>
        <dbReference type="ChEBI" id="CHEBI:456215"/>
    </ligand>
</feature>
<dbReference type="GO" id="GO:0006283">
    <property type="term" value="P:transcription-coupled nucleotide-excision repair"/>
    <property type="evidence" value="ECO:0007669"/>
    <property type="project" value="TreeGrafter"/>
</dbReference>
<dbReference type="InterPro" id="IPR000850">
    <property type="entry name" value="Adenylat/UMP-CMP_kin"/>
</dbReference>
<dbReference type="NCBIfam" id="TIGR01351">
    <property type="entry name" value="adk"/>
    <property type="match status" value="1"/>
</dbReference>
<feature type="binding site" evidence="14">
    <location>
        <begin position="48"/>
        <end position="53"/>
    </location>
    <ligand>
        <name>ATP</name>
        <dbReference type="ChEBI" id="CHEBI:30616"/>
    </ligand>
</feature>
<feature type="region of interest" description="Disordered" evidence="16">
    <location>
        <begin position="641"/>
        <end position="685"/>
    </location>
</feature>
<dbReference type="PRINTS" id="PR00094">
    <property type="entry name" value="ADENYLTKNASE"/>
</dbReference>
<reference evidence="19" key="1">
    <citation type="journal article" date="2020" name="Microb. Genom.">
        <title>Genetic diversity of clinical and environmental Mucorales isolates obtained from an investigation of mucormycosis cases among solid organ transplant recipients.</title>
        <authorList>
            <person name="Nguyen M.H."/>
            <person name="Kaul D."/>
            <person name="Muto C."/>
            <person name="Cheng S.J."/>
            <person name="Richter R.A."/>
            <person name="Bruno V.M."/>
            <person name="Liu G."/>
            <person name="Beyhan S."/>
            <person name="Sundermann A.J."/>
            <person name="Mounaud S."/>
            <person name="Pasculle A.W."/>
            <person name="Nierman W.C."/>
            <person name="Driscoll E."/>
            <person name="Cumbie R."/>
            <person name="Clancy C.J."/>
            <person name="Dupont C.L."/>
        </authorList>
    </citation>
    <scope>NUCLEOTIDE SEQUENCE</scope>
    <source>
        <strain evidence="19">GL11</strain>
    </source>
</reference>
<dbReference type="Pfam" id="PF00176">
    <property type="entry name" value="SNF2-rel_dom"/>
    <property type="match status" value="1"/>
</dbReference>
<feature type="region of interest" description="LID" evidence="14">
    <location>
        <begin position="165"/>
        <end position="202"/>
    </location>
</feature>
<keyword evidence="8" id="KW-0347">Helicase</keyword>
<dbReference type="PROSITE" id="PS51192">
    <property type="entry name" value="HELICASE_ATP_BIND_1"/>
    <property type="match status" value="1"/>
</dbReference>
<evidence type="ECO:0000259" key="17">
    <source>
        <dbReference type="PROSITE" id="PS51192"/>
    </source>
</evidence>